<proteinExistence type="predicted"/>
<keyword evidence="2" id="KW-1185">Reference proteome</keyword>
<dbReference type="KEGG" id="fat:DVK85_00845"/>
<protein>
    <recommendedName>
        <fullName evidence="3">DUF4843 domain-containing protein</fullName>
    </recommendedName>
</protein>
<accession>A0A345H8E4</accession>
<evidence type="ECO:0000313" key="1">
    <source>
        <dbReference type="EMBL" id="AXG72854.1"/>
    </source>
</evidence>
<dbReference type="RefSeq" id="WP_114676617.1">
    <property type="nucleotide sequence ID" value="NZ_CP031188.1"/>
</dbReference>
<evidence type="ECO:0000313" key="2">
    <source>
        <dbReference type="Proteomes" id="UP000253951"/>
    </source>
</evidence>
<gene>
    <name evidence="1" type="ORF">DVK85_00845</name>
</gene>
<reference evidence="1 2" key="1">
    <citation type="submission" date="2018-07" db="EMBL/GenBank/DDBJ databases">
        <title>Complete genome sequence of Flavobacterium arcticum type strain SM1502T.</title>
        <authorList>
            <person name="Li Y."/>
            <person name="Li D.-D."/>
        </authorList>
    </citation>
    <scope>NUCLEOTIDE SEQUENCE [LARGE SCALE GENOMIC DNA]</scope>
    <source>
        <strain evidence="1 2">SM1502</strain>
    </source>
</reference>
<dbReference type="AlphaFoldDB" id="A0A345H8E4"/>
<evidence type="ECO:0008006" key="3">
    <source>
        <dbReference type="Google" id="ProtNLM"/>
    </source>
</evidence>
<name>A0A345H8E4_9FLAO</name>
<dbReference type="OrthoDB" id="1341662at2"/>
<organism evidence="1 2">
    <name type="scientific">Flavobacterium arcticum</name>
    <dbReference type="NCBI Taxonomy" id="1784713"/>
    <lineage>
        <taxon>Bacteria</taxon>
        <taxon>Pseudomonadati</taxon>
        <taxon>Bacteroidota</taxon>
        <taxon>Flavobacteriia</taxon>
        <taxon>Flavobacteriales</taxon>
        <taxon>Flavobacteriaceae</taxon>
        <taxon>Flavobacterium</taxon>
    </lineage>
</organism>
<dbReference type="PROSITE" id="PS51257">
    <property type="entry name" value="PROKAR_LIPOPROTEIN"/>
    <property type="match status" value="1"/>
</dbReference>
<sequence>MKTLFKLLAIAFIFASCEDTEPIIYNGNYEQNDTYISFSRSVYLLPIVQNSTGEVNVVFNASTVTDTDRVYDIEIGFPDNSSAANPATFTVPSTVTILAGSYQGFFTISGVDNDLVDETNKTFTMTITNADETFEYSDSLTATVNIYEVCPLQSDFTGTYYMEVAENYFTDLPGFEAGEVVLAEGSTPYERVFAATAYPGYGGSEEVIIAFACNYLNLGEKVASGVACADDPDDSSLTFAPADLEDRSAYNTNDDSYFEMTVIENSTSNCGGGPQNTIIKFTKVN</sequence>
<dbReference type="Proteomes" id="UP000253951">
    <property type="component" value="Chromosome"/>
</dbReference>
<dbReference type="EMBL" id="CP031188">
    <property type="protein sequence ID" value="AXG72854.1"/>
    <property type="molecule type" value="Genomic_DNA"/>
</dbReference>